<proteinExistence type="predicted"/>
<dbReference type="RefSeq" id="WP_094154334.1">
    <property type="nucleotide sequence ID" value="NZ_CP020028.1"/>
</dbReference>
<dbReference type="AlphaFoldDB" id="A0A222WJA8"/>
<evidence type="ECO:0000313" key="2">
    <source>
        <dbReference type="Proteomes" id="UP000214666"/>
    </source>
</evidence>
<protein>
    <submittedName>
        <fullName evidence="1">Uncharacterized protein</fullName>
    </submittedName>
</protein>
<dbReference type="Proteomes" id="UP000214666">
    <property type="component" value="Chromosome"/>
</dbReference>
<evidence type="ECO:0000313" key="1">
    <source>
        <dbReference type="EMBL" id="ASR46550.1"/>
    </source>
</evidence>
<organism evidence="1 2">
    <name type="scientific">Paenibacillus kribbensis</name>
    <dbReference type="NCBI Taxonomy" id="172713"/>
    <lineage>
        <taxon>Bacteria</taxon>
        <taxon>Bacillati</taxon>
        <taxon>Bacillota</taxon>
        <taxon>Bacilli</taxon>
        <taxon>Bacillales</taxon>
        <taxon>Paenibacillaceae</taxon>
        <taxon>Paenibacillus</taxon>
    </lineage>
</organism>
<keyword evidence="2" id="KW-1185">Reference proteome</keyword>
<name>A0A222WJA8_9BACL</name>
<dbReference type="EMBL" id="CP020028">
    <property type="protein sequence ID" value="ASR46550.1"/>
    <property type="molecule type" value="Genomic_DNA"/>
</dbReference>
<accession>A0A222WJA8</accession>
<gene>
    <name evidence="1" type="ORF">B4V02_07595</name>
</gene>
<dbReference type="OrthoDB" id="2654955at2"/>
<reference evidence="1 2" key="1">
    <citation type="submission" date="2017-03" db="EMBL/GenBank/DDBJ databases">
        <title>Complete genome sequence of Paenibacillus Kribbensis producing bioflocculants.</title>
        <authorList>
            <person name="Lee H.-G."/>
            <person name="Oh H.-M."/>
        </authorList>
    </citation>
    <scope>NUCLEOTIDE SEQUENCE [LARGE SCALE GENOMIC DNA]</scope>
    <source>
        <strain evidence="1 2">AM49</strain>
    </source>
</reference>
<sequence length="149" mass="17527">MNHSIQSKLMQLNEILSQNNIDHYYIYDYTSRPKLVLAGSFDFSYYHNIEITFYEVSFLSCPGGVFSIECFRLANDKELEILQTISYGFHEGPVICMEDLTSGTRFFIAAESLDYELKTVYYYRRENLQPHESLAEWVEKDREGRNNNS</sequence>
<dbReference type="KEGG" id="pkb:B4V02_07595"/>